<protein>
    <submittedName>
        <fullName evidence="3">Glycine betaine ABC transporter substrate-binding protein</fullName>
    </submittedName>
</protein>
<dbReference type="GO" id="GO:0043190">
    <property type="term" value="C:ATP-binding cassette (ABC) transporter complex"/>
    <property type="evidence" value="ECO:0007669"/>
    <property type="project" value="InterPro"/>
</dbReference>
<evidence type="ECO:0000313" key="4">
    <source>
        <dbReference type="Proteomes" id="UP000616839"/>
    </source>
</evidence>
<dbReference type="Proteomes" id="UP000616839">
    <property type="component" value="Unassembled WGS sequence"/>
</dbReference>
<dbReference type="RefSeq" id="WP_192143748.1">
    <property type="nucleotide sequence ID" value="NZ_JACYXZ010000003.1"/>
</dbReference>
<evidence type="ECO:0000259" key="2">
    <source>
        <dbReference type="Pfam" id="PF04069"/>
    </source>
</evidence>
<dbReference type="Gene3D" id="3.40.190.120">
    <property type="entry name" value="Osmoprotection protein (prox), domain 2"/>
    <property type="match status" value="1"/>
</dbReference>
<organism evidence="3 4">
    <name type="scientific">Nocardioides donggukensis</name>
    <dbReference type="NCBI Taxonomy" id="2774019"/>
    <lineage>
        <taxon>Bacteria</taxon>
        <taxon>Bacillati</taxon>
        <taxon>Actinomycetota</taxon>
        <taxon>Actinomycetes</taxon>
        <taxon>Propionibacteriales</taxon>
        <taxon>Nocardioidaceae</taxon>
        <taxon>Nocardioides</taxon>
    </lineage>
</organism>
<dbReference type="CDD" id="cd13611">
    <property type="entry name" value="PBP2_YehZ"/>
    <property type="match status" value="1"/>
</dbReference>
<comment type="caution">
    <text evidence="3">The sequence shown here is derived from an EMBL/GenBank/DDBJ whole genome shotgun (WGS) entry which is preliminary data.</text>
</comment>
<dbReference type="InterPro" id="IPR007210">
    <property type="entry name" value="ABC_Gly_betaine_transp_sub-bd"/>
</dbReference>
<dbReference type="AlphaFoldDB" id="A0A927K5Z8"/>
<gene>
    <name evidence="3" type="ORF">IE331_12525</name>
</gene>
<accession>A0A927K5Z8</accession>
<dbReference type="Pfam" id="PF04069">
    <property type="entry name" value="OpuAC"/>
    <property type="match status" value="1"/>
</dbReference>
<feature type="signal peptide" evidence="1">
    <location>
        <begin position="1"/>
        <end position="24"/>
    </location>
</feature>
<proteinExistence type="predicted"/>
<reference evidence="3" key="1">
    <citation type="submission" date="2020-09" db="EMBL/GenBank/DDBJ databases">
        <title>Nocardioides sp. strain MJB4 16S ribosomal RNA gene Genome sequencing and assembly.</title>
        <authorList>
            <person name="Kim I."/>
        </authorList>
    </citation>
    <scope>NUCLEOTIDE SEQUENCE</scope>
    <source>
        <strain evidence="3">MJB4</strain>
    </source>
</reference>
<keyword evidence="4" id="KW-1185">Reference proteome</keyword>
<dbReference type="Gene3D" id="3.40.190.10">
    <property type="entry name" value="Periplasmic binding protein-like II"/>
    <property type="match status" value="1"/>
</dbReference>
<feature type="chain" id="PRO_5038401325" evidence="1">
    <location>
        <begin position="25"/>
        <end position="316"/>
    </location>
</feature>
<keyword evidence="1" id="KW-0732">Signal</keyword>
<feature type="domain" description="ABC-type glycine betaine transport system substrate-binding" evidence="2">
    <location>
        <begin position="40"/>
        <end position="312"/>
    </location>
</feature>
<dbReference type="GO" id="GO:0022857">
    <property type="term" value="F:transmembrane transporter activity"/>
    <property type="evidence" value="ECO:0007669"/>
    <property type="project" value="InterPro"/>
</dbReference>
<dbReference type="SUPFAM" id="SSF53850">
    <property type="entry name" value="Periplasmic binding protein-like II"/>
    <property type="match status" value="1"/>
</dbReference>
<sequence length="316" mass="34040">MRSKNFLAATGATMTLALALTACGGDDSSGGGEGTLEGASITVGSKDFDEQLILGNISKLALENAGADVTDQINLGGTDAARAALTSGEIDTYWEYNGTAWISFFKETKPIPDRIEQYEAVAERDKKQNNLVWLSPAEFNNTYGLAYPTEAADELGNPETISDLGELLKSDPSAASVCVESEFSTRDDGLPGMEKAYGFEVPNNQVTVLDTALVYTAADKQDPCNFGEVFTSDGRIAALDLTVLEDDEGFFPLYNPSPVFTQDIYDEYGDALDEIFDPIAEALTQDAMNGMNEEVSVNLLQPEKVAEDWLNENGLL</sequence>
<evidence type="ECO:0000313" key="3">
    <source>
        <dbReference type="EMBL" id="MBD8870453.1"/>
    </source>
</evidence>
<dbReference type="PROSITE" id="PS51257">
    <property type="entry name" value="PROKAR_LIPOPROTEIN"/>
    <property type="match status" value="1"/>
</dbReference>
<name>A0A927K5Z8_9ACTN</name>
<dbReference type="EMBL" id="JACYXZ010000003">
    <property type="protein sequence ID" value="MBD8870453.1"/>
    <property type="molecule type" value="Genomic_DNA"/>
</dbReference>
<evidence type="ECO:0000256" key="1">
    <source>
        <dbReference type="SAM" id="SignalP"/>
    </source>
</evidence>